<keyword evidence="8" id="KW-0862">Zinc</keyword>
<dbReference type="KEGG" id="mcui:G8O30_08735"/>
<keyword evidence="10" id="KW-0482">Metalloprotease</keyword>
<protein>
    <submittedName>
        <fullName evidence="14">Stage IV sporulation protein FB</fullName>
    </submittedName>
</protein>
<evidence type="ECO:0000256" key="3">
    <source>
        <dbReference type="ARBA" id="ARBA00007931"/>
    </source>
</evidence>
<organism evidence="14 15">
    <name type="scientific">Mangrovibacillus cuniculi</name>
    <dbReference type="NCBI Taxonomy" id="2593652"/>
    <lineage>
        <taxon>Bacteria</taxon>
        <taxon>Bacillati</taxon>
        <taxon>Bacillota</taxon>
        <taxon>Bacilli</taxon>
        <taxon>Bacillales</taxon>
        <taxon>Bacillaceae</taxon>
        <taxon>Mangrovibacillus</taxon>
    </lineage>
</organism>
<keyword evidence="9 12" id="KW-1133">Transmembrane helix</keyword>
<keyword evidence="11 12" id="KW-0472">Membrane</keyword>
<keyword evidence="5 12" id="KW-0812">Transmembrane</keyword>
<dbReference type="PANTHER" id="PTHR39188:SF3">
    <property type="entry name" value="STAGE IV SPORULATION PROTEIN FB"/>
    <property type="match status" value="1"/>
</dbReference>
<feature type="domain" description="Peptidase M50" evidence="13">
    <location>
        <begin position="113"/>
        <end position="167"/>
    </location>
</feature>
<gene>
    <name evidence="14" type="ORF">G8O30_08735</name>
</gene>
<evidence type="ECO:0000256" key="6">
    <source>
        <dbReference type="ARBA" id="ARBA00022723"/>
    </source>
</evidence>
<dbReference type="GO" id="GO:0016020">
    <property type="term" value="C:membrane"/>
    <property type="evidence" value="ECO:0007669"/>
    <property type="project" value="UniProtKB-SubCell"/>
</dbReference>
<dbReference type="RefSeq" id="WP_239671713.1">
    <property type="nucleotide sequence ID" value="NZ_CP049742.1"/>
</dbReference>
<dbReference type="Proteomes" id="UP000593626">
    <property type="component" value="Chromosome"/>
</dbReference>
<feature type="transmembrane region" description="Helical" evidence="12">
    <location>
        <begin position="160"/>
        <end position="193"/>
    </location>
</feature>
<keyword evidence="15" id="KW-1185">Reference proteome</keyword>
<dbReference type="GO" id="GO:0006508">
    <property type="term" value="P:proteolysis"/>
    <property type="evidence" value="ECO:0007669"/>
    <property type="project" value="UniProtKB-KW"/>
</dbReference>
<comment type="cofactor">
    <cofactor evidence="1">
        <name>Zn(2+)</name>
        <dbReference type="ChEBI" id="CHEBI:29105"/>
    </cofactor>
</comment>
<evidence type="ECO:0000313" key="15">
    <source>
        <dbReference type="Proteomes" id="UP000593626"/>
    </source>
</evidence>
<dbReference type="PANTHER" id="PTHR39188">
    <property type="entry name" value="MEMBRANE-ASSOCIATED ZINC METALLOPROTEASE M50B"/>
    <property type="match status" value="1"/>
</dbReference>
<keyword evidence="4" id="KW-0645">Protease</keyword>
<comment type="subcellular location">
    <subcellularLocation>
        <location evidence="2">Membrane</location>
        <topology evidence="2">Multi-pass membrane protein</topology>
    </subcellularLocation>
</comment>
<dbReference type="EMBL" id="CP049742">
    <property type="protein sequence ID" value="QPC47044.1"/>
    <property type="molecule type" value="Genomic_DNA"/>
</dbReference>
<evidence type="ECO:0000256" key="8">
    <source>
        <dbReference type="ARBA" id="ARBA00022833"/>
    </source>
</evidence>
<evidence type="ECO:0000256" key="10">
    <source>
        <dbReference type="ARBA" id="ARBA00023049"/>
    </source>
</evidence>
<name>A0A7S8HFL8_9BACI</name>
<feature type="transmembrane region" description="Helical" evidence="12">
    <location>
        <begin position="16"/>
        <end position="42"/>
    </location>
</feature>
<dbReference type="CDD" id="cd06161">
    <property type="entry name" value="S2P-M50_SpoIVFB"/>
    <property type="match status" value="1"/>
</dbReference>
<keyword evidence="7" id="KW-0378">Hydrolase</keyword>
<dbReference type="InterPro" id="IPR008915">
    <property type="entry name" value="Peptidase_M50"/>
</dbReference>
<evidence type="ECO:0000313" key="14">
    <source>
        <dbReference type="EMBL" id="QPC47044.1"/>
    </source>
</evidence>
<reference evidence="14 15" key="1">
    <citation type="submission" date="2019-07" db="EMBL/GenBank/DDBJ databases">
        <title>Genome sequence of 2 isolates from Red Sea Mangroves.</title>
        <authorList>
            <person name="Sefrji F."/>
            <person name="Michoud G."/>
            <person name="Merlino G."/>
            <person name="Daffonchio D."/>
        </authorList>
    </citation>
    <scope>NUCLEOTIDE SEQUENCE [LARGE SCALE GENOMIC DNA]</scope>
    <source>
        <strain evidence="14 15">R1DC41</strain>
    </source>
</reference>
<accession>A0A7S8HFL8</accession>
<dbReference type="AlphaFoldDB" id="A0A7S8HFL8"/>
<dbReference type="GO" id="GO:0046872">
    <property type="term" value="F:metal ion binding"/>
    <property type="evidence" value="ECO:0007669"/>
    <property type="project" value="UniProtKB-KW"/>
</dbReference>
<evidence type="ECO:0000256" key="11">
    <source>
        <dbReference type="ARBA" id="ARBA00023136"/>
    </source>
</evidence>
<evidence type="ECO:0000256" key="2">
    <source>
        <dbReference type="ARBA" id="ARBA00004141"/>
    </source>
</evidence>
<sequence>MNKILSLLMKWRIHPLFWLVAAIAIATGRFYELAIVFLIIIVHEMGHFLVATHFKWRIKKVQLLPFGGVLVVEESGNRPWQEEWWVTVAGPLQQIWLAFVMWGLAIVGILPDSLFAFFVQANIMIAFFNLLPIYPLDGGKLILLLCNVAQPFLEGYKRTLLLSFVTLSLFALFTLFVAPTHLNGWVVILYLYFILSYQYKHRHYTFQRFLMDRYYGQHDIGRKIVPLKVDIEETVLQVSQRFSRGVKHAVIVIEDGVEVVTLDENEILHSMFTEKRPKVTLRELVYFYE</sequence>
<evidence type="ECO:0000256" key="5">
    <source>
        <dbReference type="ARBA" id="ARBA00022692"/>
    </source>
</evidence>
<evidence type="ECO:0000256" key="4">
    <source>
        <dbReference type="ARBA" id="ARBA00022670"/>
    </source>
</evidence>
<dbReference type="GO" id="GO:0008237">
    <property type="term" value="F:metallopeptidase activity"/>
    <property type="evidence" value="ECO:0007669"/>
    <property type="project" value="UniProtKB-KW"/>
</dbReference>
<feature type="domain" description="Peptidase M50" evidence="13">
    <location>
        <begin position="33"/>
        <end position="105"/>
    </location>
</feature>
<evidence type="ECO:0000259" key="13">
    <source>
        <dbReference type="Pfam" id="PF02163"/>
    </source>
</evidence>
<evidence type="ECO:0000256" key="9">
    <source>
        <dbReference type="ARBA" id="ARBA00022989"/>
    </source>
</evidence>
<dbReference type="Pfam" id="PF02163">
    <property type="entry name" value="Peptidase_M50"/>
    <property type="match status" value="2"/>
</dbReference>
<comment type="similarity">
    <text evidence="3">Belongs to the peptidase M50B family.</text>
</comment>
<keyword evidence="6" id="KW-0479">Metal-binding</keyword>
<evidence type="ECO:0000256" key="1">
    <source>
        <dbReference type="ARBA" id="ARBA00001947"/>
    </source>
</evidence>
<evidence type="ECO:0000256" key="7">
    <source>
        <dbReference type="ARBA" id="ARBA00022801"/>
    </source>
</evidence>
<proteinExistence type="inferred from homology"/>
<evidence type="ECO:0000256" key="12">
    <source>
        <dbReference type="SAM" id="Phobius"/>
    </source>
</evidence>